<accession>A0A117I6M1</accession>
<proteinExistence type="predicted"/>
<evidence type="ECO:0000313" key="2">
    <source>
        <dbReference type="Proteomes" id="UP000069620"/>
    </source>
</evidence>
<keyword evidence="2" id="KW-1185">Reference proteome</keyword>
<comment type="caution">
    <text evidence="1">The sequence shown here is derived from an EMBL/GenBank/DDBJ whole genome shotgun (WGS) entry which is preliminary data.</text>
</comment>
<dbReference type="Proteomes" id="UP000069620">
    <property type="component" value="Unassembled WGS sequence"/>
</dbReference>
<dbReference type="AlphaFoldDB" id="A0A117I6M1"/>
<name>A0A117I6M1_9MYCO</name>
<sequence>MTWDIGVPTGGAAVGTGGVVVVGVGLALDGCAELVGTDNRSCDVDVLSPPPPVEHAASSADAAMITAIRIPSG</sequence>
<evidence type="ECO:0000313" key="1">
    <source>
        <dbReference type="EMBL" id="GAS90317.1"/>
    </source>
</evidence>
<dbReference type="STRING" id="146020.RMCB_4413"/>
<reference evidence="2" key="1">
    <citation type="journal article" date="2016" name="Genome Announc.">
        <title>Draft Genome Sequences of Five Rapidly Growing Mycobacterium Species, M. thermoresistibile, M. fortuitum subsp. acetamidolyticum, M. canariasense, M. brisbanense, and M. novocastrense.</title>
        <authorList>
            <person name="Katahira K."/>
            <person name="Ogura Y."/>
            <person name="Gotoh Y."/>
            <person name="Hayashi T."/>
        </authorList>
    </citation>
    <scope>NUCLEOTIDE SEQUENCE [LARGE SCALE GENOMIC DNA]</scope>
    <source>
        <strain evidence="2">JCM15654</strain>
    </source>
</reference>
<organism evidence="1 2">
    <name type="scientific">Mycolicibacterium brisbanense</name>
    <dbReference type="NCBI Taxonomy" id="146020"/>
    <lineage>
        <taxon>Bacteria</taxon>
        <taxon>Bacillati</taxon>
        <taxon>Actinomycetota</taxon>
        <taxon>Actinomycetes</taxon>
        <taxon>Mycobacteriales</taxon>
        <taxon>Mycobacteriaceae</taxon>
        <taxon>Mycolicibacterium</taxon>
    </lineage>
</organism>
<dbReference type="EMBL" id="BCSX01000039">
    <property type="protein sequence ID" value="GAS90317.1"/>
    <property type="molecule type" value="Genomic_DNA"/>
</dbReference>
<protein>
    <submittedName>
        <fullName evidence="1">Putative Nematicidal protein 2</fullName>
    </submittedName>
</protein>
<reference evidence="2" key="2">
    <citation type="submission" date="2016-02" db="EMBL/GenBank/DDBJ databases">
        <title>Draft genome sequence of five rapidly growing Mycobacterium species.</title>
        <authorList>
            <person name="Katahira K."/>
            <person name="Gotou Y."/>
            <person name="Iida K."/>
            <person name="Ogura Y."/>
            <person name="Hayashi T."/>
        </authorList>
    </citation>
    <scope>NUCLEOTIDE SEQUENCE [LARGE SCALE GENOMIC DNA]</scope>
    <source>
        <strain evidence="2">JCM15654</strain>
    </source>
</reference>
<gene>
    <name evidence="1" type="ORF">RMCB_4413</name>
</gene>